<feature type="signal peptide" evidence="1">
    <location>
        <begin position="1"/>
        <end position="17"/>
    </location>
</feature>
<accession>A0A9P1IDX6</accession>
<feature type="domain" description="PAN-3" evidence="2">
    <location>
        <begin position="1"/>
        <end position="103"/>
    </location>
</feature>
<dbReference type="Pfam" id="PF08277">
    <property type="entry name" value="PAN_3"/>
    <property type="match status" value="1"/>
</dbReference>
<dbReference type="AlphaFoldDB" id="A0A9P1IDX6"/>
<evidence type="ECO:0000259" key="2">
    <source>
        <dbReference type="SMART" id="SM00605"/>
    </source>
</evidence>
<dbReference type="InterPro" id="IPR016187">
    <property type="entry name" value="CTDL_fold"/>
</dbReference>
<dbReference type="PANTHER" id="PTHR47629">
    <property type="entry name" value="C-TYPE LECTIN-RELATED"/>
    <property type="match status" value="1"/>
</dbReference>
<dbReference type="InterPro" id="IPR006583">
    <property type="entry name" value="PAN-3_domain"/>
</dbReference>
<dbReference type="PANTHER" id="PTHR47629:SF7">
    <property type="entry name" value="PAN-3 DOMAIN-CONTAINING PROTEIN"/>
    <property type="match status" value="1"/>
</dbReference>
<sequence length="268" mass="30131">MSRILLILLNILVSSSSYIVIFWGRPADYTGVTTNSAENYTACCEACANLTNCSAIYFYRSCYLYNYSDIYAIEILNNTKTEIAGFQKCSDGTFWNITGPCPRDWYLSARSDTDWCMQVFDGKAINYSSSVTYCKINYAAVLSGVSTAKERTYVLDNSHKLYTGAQKTVIIDGLLNNNCTVLMSQKNKNGTCSWPKSYFFNDKYITNYEFYTFSNGNPDAYYSNGEYQQAIIMYSFNGQPQDGIFDDTMLSANAEMLVCGKLATIVGE</sequence>
<gene>
    <name evidence="3" type="ORF">CAMP_LOCUS5557</name>
</gene>
<dbReference type="EMBL" id="CANHGI010000002">
    <property type="protein sequence ID" value="CAI5442920.1"/>
    <property type="molecule type" value="Genomic_DNA"/>
</dbReference>
<dbReference type="Proteomes" id="UP001152747">
    <property type="component" value="Unassembled WGS sequence"/>
</dbReference>
<feature type="chain" id="PRO_5040148435" description="PAN-3 domain-containing protein" evidence="1">
    <location>
        <begin position="18"/>
        <end position="268"/>
    </location>
</feature>
<organism evidence="3 4">
    <name type="scientific">Caenorhabditis angaria</name>
    <dbReference type="NCBI Taxonomy" id="860376"/>
    <lineage>
        <taxon>Eukaryota</taxon>
        <taxon>Metazoa</taxon>
        <taxon>Ecdysozoa</taxon>
        <taxon>Nematoda</taxon>
        <taxon>Chromadorea</taxon>
        <taxon>Rhabditida</taxon>
        <taxon>Rhabditina</taxon>
        <taxon>Rhabditomorpha</taxon>
        <taxon>Rhabditoidea</taxon>
        <taxon>Rhabditidae</taxon>
        <taxon>Peloderinae</taxon>
        <taxon>Caenorhabditis</taxon>
    </lineage>
</organism>
<reference evidence="3" key="1">
    <citation type="submission" date="2022-11" db="EMBL/GenBank/DDBJ databases">
        <authorList>
            <person name="Kikuchi T."/>
        </authorList>
    </citation>
    <scope>NUCLEOTIDE SEQUENCE</scope>
    <source>
        <strain evidence="3">PS1010</strain>
    </source>
</reference>
<keyword evidence="4" id="KW-1185">Reference proteome</keyword>
<name>A0A9P1IDX6_9PELO</name>
<proteinExistence type="predicted"/>
<evidence type="ECO:0000256" key="1">
    <source>
        <dbReference type="SAM" id="SignalP"/>
    </source>
</evidence>
<keyword evidence="1" id="KW-0732">Signal</keyword>
<dbReference type="SUPFAM" id="SSF56436">
    <property type="entry name" value="C-type lectin-like"/>
    <property type="match status" value="1"/>
</dbReference>
<evidence type="ECO:0000313" key="3">
    <source>
        <dbReference type="EMBL" id="CAI5442920.1"/>
    </source>
</evidence>
<protein>
    <recommendedName>
        <fullName evidence="2">PAN-3 domain-containing protein</fullName>
    </recommendedName>
</protein>
<dbReference type="SMART" id="SM00605">
    <property type="entry name" value="CW"/>
    <property type="match status" value="1"/>
</dbReference>
<evidence type="ECO:0000313" key="4">
    <source>
        <dbReference type="Proteomes" id="UP001152747"/>
    </source>
</evidence>
<comment type="caution">
    <text evidence="3">The sequence shown here is derived from an EMBL/GenBank/DDBJ whole genome shotgun (WGS) entry which is preliminary data.</text>
</comment>